<organism evidence="3 4">
    <name type="scientific">Microthlaspi erraticum</name>
    <dbReference type="NCBI Taxonomy" id="1685480"/>
    <lineage>
        <taxon>Eukaryota</taxon>
        <taxon>Viridiplantae</taxon>
        <taxon>Streptophyta</taxon>
        <taxon>Embryophyta</taxon>
        <taxon>Tracheophyta</taxon>
        <taxon>Spermatophyta</taxon>
        <taxon>Magnoliopsida</taxon>
        <taxon>eudicotyledons</taxon>
        <taxon>Gunneridae</taxon>
        <taxon>Pentapetalae</taxon>
        <taxon>rosids</taxon>
        <taxon>malvids</taxon>
        <taxon>Brassicales</taxon>
        <taxon>Brassicaceae</taxon>
        <taxon>Coluteocarpeae</taxon>
        <taxon>Microthlaspi</taxon>
    </lineage>
</organism>
<dbReference type="Proteomes" id="UP000467841">
    <property type="component" value="Unassembled WGS sequence"/>
</dbReference>
<dbReference type="SUPFAM" id="SSF81383">
    <property type="entry name" value="F-box domain"/>
    <property type="match status" value="1"/>
</dbReference>
<name>A0A6D2IL67_9BRAS</name>
<dbReference type="Pfam" id="PF03478">
    <property type="entry name" value="Beta-prop_KIB1-4"/>
    <property type="match status" value="1"/>
</dbReference>
<feature type="domain" description="F-box" evidence="1">
    <location>
        <begin position="25"/>
        <end position="63"/>
    </location>
</feature>
<dbReference type="PANTHER" id="PTHR44259">
    <property type="entry name" value="OS07G0183000 PROTEIN-RELATED"/>
    <property type="match status" value="1"/>
</dbReference>
<evidence type="ECO:0000259" key="2">
    <source>
        <dbReference type="Pfam" id="PF03478"/>
    </source>
</evidence>
<dbReference type="InterPro" id="IPR005174">
    <property type="entry name" value="KIB1-4_b-propeller"/>
</dbReference>
<dbReference type="Gene3D" id="1.20.1280.50">
    <property type="match status" value="1"/>
</dbReference>
<dbReference type="Pfam" id="PF00646">
    <property type="entry name" value="F-box"/>
    <property type="match status" value="1"/>
</dbReference>
<reference evidence="3" key="1">
    <citation type="submission" date="2020-01" db="EMBL/GenBank/DDBJ databases">
        <authorList>
            <person name="Mishra B."/>
        </authorList>
    </citation>
    <scope>NUCLEOTIDE SEQUENCE [LARGE SCALE GENOMIC DNA]</scope>
</reference>
<dbReference type="EMBL" id="CACVBM020001101">
    <property type="protein sequence ID" value="CAA7031018.1"/>
    <property type="molecule type" value="Genomic_DNA"/>
</dbReference>
<protein>
    <recommendedName>
        <fullName evidence="5">F-box domain-containing protein</fullName>
    </recommendedName>
</protein>
<dbReference type="AlphaFoldDB" id="A0A6D2IL67"/>
<feature type="domain" description="KIB1-4 beta-propeller" evidence="2">
    <location>
        <begin position="85"/>
        <end position="359"/>
    </location>
</feature>
<comment type="caution">
    <text evidence="3">The sequence shown here is derived from an EMBL/GenBank/DDBJ whole genome shotgun (WGS) entry which is preliminary data.</text>
</comment>
<keyword evidence="4" id="KW-1185">Reference proteome</keyword>
<dbReference type="PANTHER" id="PTHR44259:SF26">
    <property type="entry name" value="F-BOX FAMILY PROTEIN-LIKE PROTEIN"/>
    <property type="match status" value="1"/>
</dbReference>
<evidence type="ECO:0008006" key="5">
    <source>
        <dbReference type="Google" id="ProtNLM"/>
    </source>
</evidence>
<dbReference type="OrthoDB" id="642536at2759"/>
<evidence type="ECO:0000259" key="1">
    <source>
        <dbReference type="Pfam" id="PF00646"/>
    </source>
</evidence>
<proteinExistence type="predicted"/>
<dbReference type="InterPro" id="IPR036047">
    <property type="entry name" value="F-box-like_dom_sf"/>
</dbReference>
<gene>
    <name evidence="3" type="ORF">MERR_LOCUS18253</name>
</gene>
<evidence type="ECO:0000313" key="4">
    <source>
        <dbReference type="Proteomes" id="UP000467841"/>
    </source>
</evidence>
<accession>A0A6D2IL67</accession>
<sequence>MEKKLNPNPNPNSHKRLRRHASNLWSDLSSDIMISVFERLSFANFKRAKSVCSSWHSASRRSVLRNSQIPWLILFPEGNNNACTLFNPEEKDKLYKTQDLGVVFAKSVCRATFGSWLLMQDPRYNLYMVNIFTKDRINLPPMESQLGSIKIERTKDDELRIISNKGYGYESKRFNIPSFVLWIDVKTKDFIVLWGLGEFCVVYSKKGDTSWSQIPKSSDCYQMVYKDHKLYSSRYYGYSFKIFDFSADTPREAFHDDTYHTRYRRLRGGAKFVVTVSGDVLRVERMFSESGILSFIIYKVYSSLGFLKDHEEVDSLGDEAMLLDLGITVLASDIEGIKPNCIYFTGYRGRNTTDISLYNIETQKMELLRKFDCSSAQFSRARWFLPSFVGT</sequence>
<evidence type="ECO:0000313" key="3">
    <source>
        <dbReference type="EMBL" id="CAA7031018.1"/>
    </source>
</evidence>
<dbReference type="InterPro" id="IPR001810">
    <property type="entry name" value="F-box_dom"/>
</dbReference>
<dbReference type="InterPro" id="IPR050942">
    <property type="entry name" value="F-box_BR-signaling"/>
</dbReference>